<evidence type="ECO:0000259" key="1">
    <source>
        <dbReference type="Pfam" id="PF13946"/>
    </source>
</evidence>
<feature type="domain" description="DUF4214" evidence="1">
    <location>
        <begin position="96"/>
        <end position="144"/>
    </location>
</feature>
<gene>
    <name evidence="2" type="ORF">S06H3_57547</name>
</gene>
<dbReference type="Gene3D" id="1.10.3130.20">
    <property type="entry name" value="Phycobilisome linker domain"/>
    <property type="match status" value="1"/>
</dbReference>
<dbReference type="Pfam" id="PF13946">
    <property type="entry name" value="DUF4214"/>
    <property type="match status" value="2"/>
</dbReference>
<dbReference type="InterPro" id="IPR038255">
    <property type="entry name" value="PBS_linker_sf"/>
</dbReference>
<dbReference type="EMBL" id="BARV01037153">
    <property type="protein sequence ID" value="GAI48115.1"/>
    <property type="molecule type" value="Genomic_DNA"/>
</dbReference>
<name>X1QAR8_9ZZZZ</name>
<evidence type="ECO:0000313" key="2">
    <source>
        <dbReference type="EMBL" id="GAI48115.1"/>
    </source>
</evidence>
<dbReference type="AlphaFoldDB" id="X1QAR8"/>
<dbReference type="InterPro" id="IPR025282">
    <property type="entry name" value="DUF4214"/>
</dbReference>
<organism evidence="2">
    <name type="scientific">marine sediment metagenome</name>
    <dbReference type="NCBI Taxonomy" id="412755"/>
    <lineage>
        <taxon>unclassified sequences</taxon>
        <taxon>metagenomes</taxon>
        <taxon>ecological metagenomes</taxon>
    </lineage>
</organism>
<comment type="caution">
    <text evidence="2">The sequence shown here is derived from an EMBL/GenBank/DDBJ whole genome shotgun (WGS) entry which is preliminary data.</text>
</comment>
<reference evidence="2" key="1">
    <citation type="journal article" date="2014" name="Front. Microbiol.">
        <title>High frequency of phylogenetically diverse reductive dehalogenase-homologous genes in deep subseafloor sedimentary metagenomes.</title>
        <authorList>
            <person name="Kawai M."/>
            <person name="Futagami T."/>
            <person name="Toyoda A."/>
            <person name="Takaki Y."/>
            <person name="Nishi S."/>
            <person name="Hori S."/>
            <person name="Arai W."/>
            <person name="Tsubouchi T."/>
            <person name="Morono Y."/>
            <person name="Uchiyama I."/>
            <person name="Ito T."/>
            <person name="Fujiyama A."/>
            <person name="Inagaki F."/>
            <person name="Takami H."/>
        </authorList>
    </citation>
    <scope>NUCLEOTIDE SEQUENCE</scope>
    <source>
        <strain evidence="2">Expedition CK06-06</strain>
    </source>
</reference>
<protein>
    <recommendedName>
        <fullName evidence="1">DUF4214 domain-containing protein</fullName>
    </recommendedName>
</protein>
<sequence length="221" mass="25221">GTYKVTFRLKSKGDSSSAFICVDVHTGGRVLNSTTLDRETIPEPNDWFLCDLVFSLPEFATDVEFRGFNDGRPTDICLDYIDLRQLSLDENLLLTKLIHEYYTLLLGRTPGTQELDHWMDRLRSGGSKADLVKALLSSKEQKGKWEDKIFAASLHLHLLGESLDHEQIETLTESGGLWEELLQGWMNGTEWDTALGGLDNRRFVEKLYRNLLEREPDEEGL</sequence>
<feature type="non-terminal residue" evidence="2">
    <location>
        <position position="221"/>
    </location>
</feature>
<accession>X1QAR8</accession>
<feature type="domain" description="DUF4214" evidence="1">
    <location>
        <begin position="185"/>
        <end position="221"/>
    </location>
</feature>
<proteinExistence type="predicted"/>
<feature type="non-terminal residue" evidence="2">
    <location>
        <position position="1"/>
    </location>
</feature>